<dbReference type="GO" id="GO:0005840">
    <property type="term" value="C:ribosome"/>
    <property type="evidence" value="ECO:0007669"/>
    <property type="project" value="UniProtKB-KW"/>
</dbReference>
<keyword evidence="2 5" id="KW-0689">Ribosomal protein</keyword>
<proteinExistence type="inferred from homology"/>
<reference evidence="5 6" key="1">
    <citation type="journal article" date="2016" name="Nat. Commun.">
        <title>Thousands of microbial genomes shed light on interconnected biogeochemical processes in an aquifer system.</title>
        <authorList>
            <person name="Anantharaman K."/>
            <person name="Brown C.T."/>
            <person name="Hug L.A."/>
            <person name="Sharon I."/>
            <person name="Castelle C.J."/>
            <person name="Probst A.J."/>
            <person name="Thomas B.C."/>
            <person name="Singh A."/>
            <person name="Wilkins M.J."/>
            <person name="Karaoz U."/>
            <person name="Brodie E.L."/>
            <person name="Williams K.H."/>
            <person name="Hubbard S.S."/>
            <person name="Banfield J.F."/>
        </authorList>
    </citation>
    <scope>NUCLEOTIDE SEQUENCE [LARGE SCALE GENOMIC DNA]</scope>
</reference>
<dbReference type="InterPro" id="IPR012678">
    <property type="entry name" value="Ribosomal_uL23/eL15/eS24_sf"/>
</dbReference>
<protein>
    <recommendedName>
        <fullName evidence="4">50S ribosomal protein L23</fullName>
    </recommendedName>
</protein>
<sequence length="95" mass="10619">MILLKPIITEKSHQATSRGVFTFAVLPLASKSQIRQEVETLFKVNVLKITTRRAHLTPKKTGSRRLEGTAKVGKYARVQLKAGQTISLFDLKEKA</sequence>
<keyword evidence="3" id="KW-0687">Ribonucleoprotein</keyword>
<evidence type="ECO:0000256" key="4">
    <source>
        <dbReference type="ARBA" id="ARBA00035481"/>
    </source>
</evidence>
<dbReference type="SUPFAM" id="SSF54189">
    <property type="entry name" value="Ribosomal proteins S24e, L23 and L15e"/>
    <property type="match status" value="1"/>
</dbReference>
<dbReference type="InterPro" id="IPR013025">
    <property type="entry name" value="Ribosomal_uL23-like"/>
</dbReference>
<organism evidence="5 6">
    <name type="scientific">Candidatus Collierbacteria bacterium RIFOXYA2_FULL_46_10</name>
    <dbReference type="NCBI Taxonomy" id="1817726"/>
    <lineage>
        <taxon>Bacteria</taxon>
        <taxon>Candidatus Collieribacteriota</taxon>
    </lineage>
</organism>
<comment type="similarity">
    <text evidence="1">Belongs to the universal ribosomal protein uL23 family.</text>
</comment>
<dbReference type="AlphaFoldDB" id="A0A1F5F795"/>
<evidence type="ECO:0000256" key="3">
    <source>
        <dbReference type="ARBA" id="ARBA00023274"/>
    </source>
</evidence>
<accession>A0A1F5F795</accession>
<gene>
    <name evidence="5" type="ORF">A2228_03345</name>
</gene>
<name>A0A1F5F795_9BACT</name>
<dbReference type="EMBL" id="MFAK01000002">
    <property type="protein sequence ID" value="OGD75510.1"/>
    <property type="molecule type" value="Genomic_DNA"/>
</dbReference>
<dbReference type="GO" id="GO:0006412">
    <property type="term" value="P:translation"/>
    <property type="evidence" value="ECO:0007669"/>
    <property type="project" value="InterPro"/>
</dbReference>
<comment type="caution">
    <text evidence="5">The sequence shown here is derived from an EMBL/GenBank/DDBJ whole genome shotgun (WGS) entry which is preliminary data.</text>
</comment>
<evidence type="ECO:0000256" key="1">
    <source>
        <dbReference type="ARBA" id="ARBA00006700"/>
    </source>
</evidence>
<dbReference type="GO" id="GO:1990904">
    <property type="term" value="C:ribonucleoprotein complex"/>
    <property type="evidence" value="ECO:0007669"/>
    <property type="project" value="UniProtKB-KW"/>
</dbReference>
<dbReference type="Pfam" id="PF00276">
    <property type="entry name" value="Ribosomal_L23"/>
    <property type="match status" value="1"/>
</dbReference>
<dbReference type="InterPro" id="IPR012677">
    <property type="entry name" value="Nucleotide-bd_a/b_plait_sf"/>
</dbReference>
<dbReference type="Proteomes" id="UP000176191">
    <property type="component" value="Unassembled WGS sequence"/>
</dbReference>
<evidence type="ECO:0000256" key="2">
    <source>
        <dbReference type="ARBA" id="ARBA00022980"/>
    </source>
</evidence>
<evidence type="ECO:0000313" key="6">
    <source>
        <dbReference type="Proteomes" id="UP000176191"/>
    </source>
</evidence>
<evidence type="ECO:0000313" key="5">
    <source>
        <dbReference type="EMBL" id="OGD75510.1"/>
    </source>
</evidence>
<dbReference type="GO" id="GO:0003735">
    <property type="term" value="F:structural constituent of ribosome"/>
    <property type="evidence" value="ECO:0007669"/>
    <property type="project" value="InterPro"/>
</dbReference>
<dbReference type="Gene3D" id="3.30.70.330">
    <property type="match status" value="1"/>
</dbReference>